<organism evidence="1 2">
    <name type="scientific">Peptostreptococcus russellii</name>
    <dbReference type="NCBI Taxonomy" id="215200"/>
    <lineage>
        <taxon>Bacteria</taxon>
        <taxon>Bacillati</taxon>
        <taxon>Bacillota</taxon>
        <taxon>Clostridia</taxon>
        <taxon>Peptostreptococcales</taxon>
        <taxon>Peptostreptococcaceae</taxon>
        <taxon>Peptostreptococcus</taxon>
    </lineage>
</organism>
<keyword evidence="2" id="KW-1185">Reference proteome</keyword>
<dbReference type="Proteomes" id="UP000241434">
    <property type="component" value="Unassembled WGS sequence"/>
</dbReference>
<dbReference type="EMBL" id="JYGE01000004">
    <property type="protein sequence ID" value="PSJ31439.1"/>
    <property type="molecule type" value="Genomic_DNA"/>
</dbReference>
<evidence type="ECO:0000313" key="2">
    <source>
        <dbReference type="Proteomes" id="UP000241434"/>
    </source>
</evidence>
<dbReference type="OrthoDB" id="1743187at2"/>
<comment type="caution">
    <text evidence="1">The sequence shown here is derived from an EMBL/GenBank/DDBJ whole genome shotgun (WGS) entry which is preliminary data.</text>
</comment>
<accession>A0A2P7Q0D5</accession>
<sequence length="647" mass="76561">MFFSFGSQNYVFCRNSMEAEIAKESYRSNFKGDYFAKLNFTTIEKFILDESTLYWSLVEDEIQPNIISKNAAICILEKIIRDKKDFDGCFQAVNSNSFFLAIQIYSIMLKSAQNKIPVDAIAKRIYKFKRASYSEKISLDMDTVIKSYRKILKKSNLYDMSMLIEKYLEKIAPHKIYNNNMKNKKLYIYNSDDKVEFGDNLKEISSIEEVYKIFNDTNINKIIEEDLIYKENKNTEIFEEEFENYFDMLFCLENIISDEKYRDLDICIIFPKLNTTIESKIKEISSKVDKDIRFLSKNYSVRNSKTAIAALFALAIKTDSQYIFNEDEKVEFVKLILDTIYKDRDRFFLREDLYEDSDEDMYENIDLENDSKDYISELEEINNQIFEESKNNIITIDEKESLVKYDLDYIESKKIYNLKESEINYISIRKNLNLYIKEISDIEGLLPKLLDKNYTGFIKSFYQVYGDLEEESMKQISQIARLIEELSVFSEKTSDLNFHLGDDNMIKFIKDYLSNYTSTRRKIENKELGNVLLVSYREYLDFSLDSDIEIILDAQSPMFDARVESEIDTDLAYMDDSILSNIDADNIGEFYRDYQEKKIIDSIYRLMKNNSDKNRKLYILSSYKNIAGYDQENRFSSILNNKIQKNK</sequence>
<reference evidence="1" key="1">
    <citation type="thesis" date="2015" institute="Rutgers" country="The State University of New Jersey, 14 College Farm Rd., New Brunswick, NJ, USA">
        <title>Ammonia toxicity in bacteria and its implications for treatment of and resource recovery from highly nitrogenous organic wastes.</title>
        <authorList>
            <person name="Luther A.K."/>
        </authorList>
    </citation>
    <scope>NUCLEOTIDE SEQUENCE</scope>
    <source>
        <strain evidence="1">RT-10B</strain>
    </source>
</reference>
<gene>
    <name evidence="1" type="ORF">UF10_05840</name>
</gene>
<dbReference type="AlphaFoldDB" id="A0A2P7Q0D5"/>
<protein>
    <submittedName>
        <fullName evidence="1">Uncharacterized protein</fullName>
    </submittedName>
</protein>
<proteinExistence type="predicted"/>
<name>A0A2P7Q0D5_9FIRM</name>
<evidence type="ECO:0000313" key="1">
    <source>
        <dbReference type="EMBL" id="PSJ31439.1"/>
    </source>
</evidence>
<dbReference type="RefSeq" id="WP_106776902.1">
    <property type="nucleotide sequence ID" value="NZ_JYGE01000004.1"/>
</dbReference>